<keyword evidence="1 5" id="KW-0963">Cytoplasm</keyword>
<dbReference type="RefSeq" id="XP_017860432.1">
    <property type="nucleotide sequence ID" value="XM_018004943.1"/>
</dbReference>
<comment type="function">
    <text evidence="5">Component of the proteasome, a multicatalytic proteinase complex which is characterized by its ability to cleave peptides with Arg, Phe, Tyr, Leu, and Glu adjacent to the leaving group at neutral or slightly basic pH. The proteasome has an ATP-dependent proteolytic activity.</text>
</comment>
<evidence type="ECO:0000256" key="4">
    <source>
        <dbReference type="ARBA" id="ARBA00026071"/>
    </source>
</evidence>
<name>A0ABM1NZP6_DROAR</name>
<comment type="subcellular location">
    <subcellularLocation>
        <location evidence="5">Cytoplasm</location>
    </subcellularLocation>
    <subcellularLocation>
        <location evidence="5">Nucleus</location>
    </subcellularLocation>
</comment>
<keyword evidence="2 5" id="KW-0647">Proteasome</keyword>
<gene>
    <name evidence="7" type="primary">LOC108612053</name>
</gene>
<keyword evidence="6" id="KW-1185">Reference proteome</keyword>
<evidence type="ECO:0000256" key="5">
    <source>
        <dbReference type="RuleBase" id="RU004203"/>
    </source>
</evidence>
<protein>
    <recommendedName>
        <fullName evidence="5">Proteasome subunit beta</fullName>
    </recommendedName>
</protein>
<comment type="subunit">
    <text evidence="5">Component of the proteasome complex.</text>
</comment>
<dbReference type="InterPro" id="IPR016050">
    <property type="entry name" value="Proteasome_bsu_CS"/>
</dbReference>
<evidence type="ECO:0000256" key="3">
    <source>
        <dbReference type="ARBA" id="ARBA00024953"/>
    </source>
</evidence>
<reference evidence="7" key="3">
    <citation type="submission" date="2025-08" db="UniProtKB">
        <authorList>
            <consortium name="RefSeq"/>
        </authorList>
    </citation>
    <scope>IDENTIFICATION</scope>
    <source>
        <tissue evidence="7">Whole organism</tissue>
    </source>
</reference>
<comment type="similarity">
    <text evidence="5">Belongs to the peptidase T1B family.</text>
</comment>
<evidence type="ECO:0000313" key="6">
    <source>
        <dbReference type="Proteomes" id="UP000694904"/>
    </source>
</evidence>
<dbReference type="GeneID" id="108612053"/>
<dbReference type="InterPro" id="IPR001353">
    <property type="entry name" value="Proteasome_sua/b"/>
</dbReference>
<dbReference type="Gene3D" id="3.60.20.10">
    <property type="entry name" value="Glutamine Phosphoribosylpyrophosphate, subunit 1, domain 1"/>
    <property type="match status" value="1"/>
</dbReference>
<proteinExistence type="inferred from homology"/>
<evidence type="ECO:0000256" key="2">
    <source>
        <dbReference type="ARBA" id="ARBA00022942"/>
    </source>
</evidence>
<reference evidence="6" key="2">
    <citation type="journal article" date="2016" name="G3 (Bethesda)">
        <title>Genome Evolution in Three Species of Cactophilic Drosophila.</title>
        <authorList>
            <person name="Sanchez-Flores A."/>
            <person name="Penazola F."/>
            <person name="Carpinteyro-Ponce J."/>
            <person name="Nazario-Yepiz N."/>
            <person name="Abreu-Goodger C."/>
            <person name="Machado C.A."/>
            <person name="Markow T.A."/>
        </authorList>
    </citation>
    <scope>NUCLEOTIDE SEQUENCE [LARGE SCALE GENOMIC DNA]</scope>
</reference>
<reference evidence="6" key="1">
    <citation type="journal article" date="1997" name="Nucleic Acids Res.">
        <title>tRNAscan-SE: a program for improved detection of transfer RNA genes in genomic sequence.</title>
        <authorList>
            <person name="Lowe T.M."/>
            <person name="Eddy S.R."/>
        </authorList>
    </citation>
    <scope>NUCLEOTIDE SEQUENCE [LARGE SCALE GENOMIC DNA]</scope>
</reference>
<dbReference type="InterPro" id="IPR023333">
    <property type="entry name" value="Proteasome_suB-type"/>
</dbReference>
<organism evidence="6 7">
    <name type="scientific">Drosophila arizonae</name>
    <name type="common">Fruit fly</name>
    <dbReference type="NCBI Taxonomy" id="7263"/>
    <lineage>
        <taxon>Eukaryota</taxon>
        <taxon>Metazoa</taxon>
        <taxon>Ecdysozoa</taxon>
        <taxon>Arthropoda</taxon>
        <taxon>Hexapoda</taxon>
        <taxon>Insecta</taxon>
        <taxon>Pterygota</taxon>
        <taxon>Neoptera</taxon>
        <taxon>Endopterygota</taxon>
        <taxon>Diptera</taxon>
        <taxon>Brachycera</taxon>
        <taxon>Muscomorpha</taxon>
        <taxon>Ephydroidea</taxon>
        <taxon>Drosophilidae</taxon>
        <taxon>Drosophila</taxon>
    </lineage>
</organism>
<dbReference type="Pfam" id="PF00227">
    <property type="entry name" value="Proteasome"/>
    <property type="match status" value="1"/>
</dbReference>
<dbReference type="PANTHER" id="PTHR32194:SF2">
    <property type="entry name" value="PROTEASOME SUBUNIT BETA TYPE-1"/>
    <property type="match status" value="1"/>
</dbReference>
<sequence>METVIGLKGKDYVMLAADTMLAKNIYFLRDNCSKIRVLSSNSMVGVIGNEGDSTKFADFIATRVSLYEIANGYSMDTPIVIHFARQHLLSSLASRIKFVVSMLVACFDMKRGANLCYIDSKGALQYLNYSGQGIGHSVSMSIFHTMWKPDLSIEDGLAIVRRCVTEIQSRLIVNLRQFEIFLLDKSGVRKLESFCPQPVPDQIFPQRLIPDALK</sequence>
<dbReference type="PROSITE" id="PS00854">
    <property type="entry name" value="PROTEASOME_BETA_1"/>
    <property type="match status" value="1"/>
</dbReference>
<evidence type="ECO:0000256" key="1">
    <source>
        <dbReference type="ARBA" id="ARBA00022490"/>
    </source>
</evidence>
<dbReference type="InterPro" id="IPR029055">
    <property type="entry name" value="Ntn_hydrolases_N"/>
</dbReference>
<dbReference type="GO" id="GO:0000502">
    <property type="term" value="C:proteasome complex"/>
    <property type="evidence" value="ECO:0007669"/>
    <property type="project" value="UniProtKB-KW"/>
</dbReference>
<evidence type="ECO:0000313" key="7">
    <source>
        <dbReference type="RefSeq" id="XP_017860432.1"/>
    </source>
</evidence>
<comment type="function">
    <text evidence="3">Non-catalytic component of the proteasome, a multicatalytic proteinase complex which is characterized by its ability to cleave peptides with Arg, Phe, Tyr, Leu, and Glu adjacent to the leaving group at neutral or slightly basic pH. The proteasome has an ATP-dependent proteolytic activity.</text>
</comment>
<dbReference type="SUPFAM" id="SSF56235">
    <property type="entry name" value="N-terminal nucleophile aminohydrolases (Ntn hydrolases)"/>
    <property type="match status" value="1"/>
</dbReference>
<accession>A0ABM1NZP6</accession>
<keyword evidence="5" id="KW-0539">Nucleus</keyword>
<dbReference type="Proteomes" id="UP000694904">
    <property type="component" value="Chromosome 3"/>
</dbReference>
<dbReference type="PANTHER" id="PTHR32194">
    <property type="entry name" value="METALLOPROTEASE TLDD"/>
    <property type="match status" value="1"/>
</dbReference>
<comment type="subunit">
    <text evidence="4">The 26S proteasome consists of a 20S proteasome core and two 19S regulatory subunits. The 20S proteasome core is composed of 28 subunits that are arranged in four stacked rings, resulting in a barrel-shaped structure. The two end rings are each formed by seven alpha subunits, and the two central rings are each formed by seven beta subunits. The catalytic chamber with the active sites is on the inside of the barrel.</text>
</comment>